<dbReference type="GO" id="GO:0019236">
    <property type="term" value="P:response to pheromone"/>
    <property type="evidence" value="ECO:0007669"/>
    <property type="project" value="InterPro"/>
</dbReference>
<feature type="transmembrane region" description="Helical" evidence="1">
    <location>
        <begin position="42"/>
        <end position="62"/>
    </location>
</feature>
<dbReference type="PROSITE" id="PS51257">
    <property type="entry name" value="PROKAR_LIPOPROTEIN"/>
    <property type="match status" value="1"/>
</dbReference>
<feature type="transmembrane region" description="Helical" evidence="1">
    <location>
        <begin position="114"/>
        <end position="132"/>
    </location>
</feature>
<evidence type="ECO:0000256" key="1">
    <source>
        <dbReference type="SAM" id="Phobius"/>
    </source>
</evidence>
<feature type="non-terminal residue" evidence="3">
    <location>
        <position position="246"/>
    </location>
</feature>
<proteinExistence type="predicted"/>
<evidence type="ECO:0000259" key="2">
    <source>
        <dbReference type="Pfam" id="PF10192"/>
    </source>
</evidence>
<sequence>MLHQTFKMYIQAIVSLSCKIAAYGTYARNGQGLPFMKLVGQLFRASCETCFIILLLLIAKGFTITRSRLSNLATWKLTLLMCLYVILYMSMFVWQMKIFDPAVVTYVSESYPGYGIQALRLLSWLSYSISSIMTCKKYPKKREFYLVFGVFMSLWFWMGPVTLYLSNFLLDNWVREEVVNLVECSVVFYGFIVFMVVTRPSMTNKNFPFHVRTTQIGDMTQPADFPQNAYAKMSKDERRISNDEMT</sequence>
<name>A0AAV5UKQ1_9BILA</name>
<organism evidence="3 4">
    <name type="scientific">Pristionchus entomophagus</name>
    <dbReference type="NCBI Taxonomy" id="358040"/>
    <lineage>
        <taxon>Eukaryota</taxon>
        <taxon>Metazoa</taxon>
        <taxon>Ecdysozoa</taxon>
        <taxon>Nematoda</taxon>
        <taxon>Chromadorea</taxon>
        <taxon>Rhabditida</taxon>
        <taxon>Rhabditina</taxon>
        <taxon>Diplogasteromorpha</taxon>
        <taxon>Diplogasteroidea</taxon>
        <taxon>Neodiplogasteridae</taxon>
        <taxon>Pristionchus</taxon>
    </lineage>
</organism>
<keyword evidence="1" id="KW-0472">Membrane</keyword>
<evidence type="ECO:0000313" key="3">
    <source>
        <dbReference type="EMBL" id="GMT07157.1"/>
    </source>
</evidence>
<keyword evidence="4" id="KW-1185">Reference proteome</keyword>
<dbReference type="AlphaFoldDB" id="A0AAV5UKQ1"/>
<dbReference type="InterPro" id="IPR019336">
    <property type="entry name" value="GPR180/TMEM145_TM"/>
</dbReference>
<feature type="transmembrane region" description="Helical" evidence="1">
    <location>
        <begin position="144"/>
        <end position="166"/>
    </location>
</feature>
<dbReference type="InterPro" id="IPR047831">
    <property type="entry name" value="GPR180/TMEM145"/>
</dbReference>
<comment type="caution">
    <text evidence="3">The sequence shown here is derived from an EMBL/GenBank/DDBJ whole genome shotgun (WGS) entry which is preliminary data.</text>
</comment>
<gene>
    <name evidence="3" type="ORF">PENTCL1PPCAC_29331</name>
</gene>
<dbReference type="Proteomes" id="UP001432027">
    <property type="component" value="Unassembled WGS sequence"/>
</dbReference>
<keyword evidence="1" id="KW-0812">Transmembrane</keyword>
<accession>A0AAV5UKQ1</accession>
<dbReference type="Pfam" id="PF10192">
    <property type="entry name" value="GPR180-TMEM145_TM"/>
    <property type="match status" value="1"/>
</dbReference>
<protein>
    <recommendedName>
        <fullName evidence="2">GPR180/TMEM145 transmembrane domain-containing protein</fullName>
    </recommendedName>
</protein>
<keyword evidence="1" id="KW-1133">Transmembrane helix</keyword>
<evidence type="ECO:0000313" key="4">
    <source>
        <dbReference type="Proteomes" id="UP001432027"/>
    </source>
</evidence>
<feature type="domain" description="GPR180/TMEM145 transmembrane" evidence="2">
    <location>
        <begin position="8"/>
        <end position="194"/>
    </location>
</feature>
<dbReference type="PANTHER" id="PTHR23252">
    <property type="entry name" value="INTIMAL THICKNESS RECEPTOR-RELATED"/>
    <property type="match status" value="1"/>
</dbReference>
<feature type="transmembrane region" description="Helical" evidence="1">
    <location>
        <begin position="74"/>
        <end position="94"/>
    </location>
</feature>
<dbReference type="PANTHER" id="PTHR23252:SF24">
    <property type="entry name" value="TRANSMEMBRANE PROTEIN 145"/>
    <property type="match status" value="1"/>
</dbReference>
<feature type="transmembrane region" description="Helical" evidence="1">
    <location>
        <begin position="178"/>
        <end position="197"/>
    </location>
</feature>
<dbReference type="EMBL" id="BTSX01000006">
    <property type="protein sequence ID" value="GMT07157.1"/>
    <property type="molecule type" value="Genomic_DNA"/>
</dbReference>
<reference evidence="3" key="1">
    <citation type="submission" date="2023-10" db="EMBL/GenBank/DDBJ databases">
        <title>Genome assembly of Pristionchus species.</title>
        <authorList>
            <person name="Yoshida K."/>
            <person name="Sommer R.J."/>
        </authorList>
    </citation>
    <scope>NUCLEOTIDE SEQUENCE</scope>
    <source>
        <strain evidence="3">RS0144</strain>
    </source>
</reference>
<dbReference type="GO" id="GO:0007186">
    <property type="term" value="P:G protein-coupled receptor signaling pathway"/>
    <property type="evidence" value="ECO:0007669"/>
    <property type="project" value="InterPro"/>
</dbReference>